<protein>
    <recommendedName>
        <fullName evidence="1">CTLH/CRA C-terminal to LisH motif domain-containing protein</fullName>
    </recommendedName>
</protein>
<dbReference type="WBParaSite" id="SRDH1_63130.1">
    <property type="protein sequence ID" value="SRDH1_63130.1"/>
    <property type="gene ID" value="SRDH1_63130"/>
</dbReference>
<evidence type="ECO:0000259" key="1">
    <source>
        <dbReference type="Pfam" id="PF10607"/>
    </source>
</evidence>
<dbReference type="PANTHER" id="PTHR12170:SF3">
    <property type="entry name" value="GH10162P"/>
    <property type="match status" value="1"/>
</dbReference>
<dbReference type="WBParaSite" id="SRDH1_63130.2">
    <property type="protein sequence ID" value="SRDH1_63130.2"/>
    <property type="gene ID" value="SRDH1_63130"/>
</dbReference>
<feature type="domain" description="CTLH/CRA C-terminal to LisH motif" evidence="1">
    <location>
        <begin position="263"/>
        <end position="448"/>
    </location>
</feature>
<name>A0AA85FSQ0_9TREM</name>
<dbReference type="InterPro" id="IPR024964">
    <property type="entry name" value="CTLH/CRA"/>
</dbReference>
<keyword evidence="2" id="KW-1185">Reference proteome</keyword>
<evidence type="ECO:0000313" key="2">
    <source>
        <dbReference type="Proteomes" id="UP000050792"/>
    </source>
</evidence>
<dbReference type="WBParaSite" id="SRDH1_63130.9">
    <property type="protein sequence ID" value="SRDH1_63130.9"/>
    <property type="gene ID" value="SRDH1_63130"/>
</dbReference>
<sequence>MTYSCLVKTLTKYSLLLELSKNARMFGMRFSPSKCKLLLQGWPASTPELRIGSEVVERVDNCTYLGSQISPNGLVCDEISARIQKARLAFANLRHLWRRRDIRLSIKGRVYCATVRSVLLYGCETWPLGVKQTPDSDTDIKQHTGLFVSTVKSKLSDYIKAHRDIHLPISKFGKLVDKSFVDELSHLNTYFTNHEKKESKTKSIIKPVLKASSLYKDSLSTKAPDDLLRLVIIEHLLREGHESLAIDLMHNFGFTQEDIGLEKFKELSDLVSSTQRGELDPARKWLSNNREELGDKAKQLEYCLAKLDFLSTIQKEPVDPAAVIQSARQLVPFASDYSSDFEHLMGSLVFIGRSLEDTPYADLALPTSPTKMSSESSQVTKTSEDVCMMDGQYSLSMSPATTKHKTDGSNALTEAANLFKASCCYHLNLSDTDPLLTAFSSGCRVLTRLHSLQRAIACLSKYSSLDGDMLPIAVKLDPSAHRHNIFHCPVIKEVISESNDGASGGGPVRLTCGHAISRDAFNSLASGDKSRMKCPYCPVETFKNQVLDLIF</sequence>
<dbReference type="WBParaSite" id="SRDH1_63130.7">
    <property type="protein sequence ID" value="SRDH1_63130.7"/>
    <property type="gene ID" value="SRDH1_63130"/>
</dbReference>
<dbReference type="Proteomes" id="UP000050792">
    <property type="component" value="Unassembled WGS sequence"/>
</dbReference>
<dbReference type="Pfam" id="PF10607">
    <property type="entry name" value="CTLH"/>
    <property type="match status" value="1"/>
</dbReference>
<dbReference type="GO" id="GO:0005634">
    <property type="term" value="C:nucleus"/>
    <property type="evidence" value="ECO:0007669"/>
    <property type="project" value="TreeGrafter"/>
</dbReference>
<dbReference type="GO" id="GO:0043161">
    <property type="term" value="P:proteasome-mediated ubiquitin-dependent protein catabolic process"/>
    <property type="evidence" value="ECO:0007669"/>
    <property type="project" value="InterPro"/>
</dbReference>
<dbReference type="WBParaSite" id="SRDH1_63130.3">
    <property type="protein sequence ID" value="SRDH1_63130.3"/>
    <property type="gene ID" value="SRDH1_63130"/>
</dbReference>
<dbReference type="GO" id="GO:0004842">
    <property type="term" value="F:ubiquitin-protein transferase activity"/>
    <property type="evidence" value="ECO:0007669"/>
    <property type="project" value="InterPro"/>
</dbReference>
<dbReference type="SUPFAM" id="SSF57850">
    <property type="entry name" value="RING/U-box"/>
    <property type="match status" value="1"/>
</dbReference>
<reference evidence="3 4" key="2">
    <citation type="submission" date="2023-11" db="UniProtKB">
        <authorList>
            <consortium name="WormBaseParasite"/>
        </authorList>
    </citation>
    <scope>IDENTIFICATION</scope>
</reference>
<accession>A0AA85FSQ0</accession>
<evidence type="ECO:0000313" key="4">
    <source>
        <dbReference type="WBParaSite" id="SRDH1_63130.2"/>
    </source>
</evidence>
<dbReference type="AlphaFoldDB" id="A0AA85FSQ0"/>
<organism evidence="2 3">
    <name type="scientific">Schistosoma rodhaini</name>
    <dbReference type="NCBI Taxonomy" id="6188"/>
    <lineage>
        <taxon>Eukaryota</taxon>
        <taxon>Metazoa</taxon>
        <taxon>Spiralia</taxon>
        <taxon>Lophotrochozoa</taxon>
        <taxon>Platyhelminthes</taxon>
        <taxon>Trematoda</taxon>
        <taxon>Digenea</taxon>
        <taxon>Strigeidida</taxon>
        <taxon>Schistosomatoidea</taxon>
        <taxon>Schistosomatidae</taxon>
        <taxon>Schistosoma</taxon>
    </lineage>
</organism>
<dbReference type="InterPro" id="IPR045098">
    <property type="entry name" value="Fyv10_fam"/>
</dbReference>
<dbReference type="GO" id="GO:0034657">
    <property type="term" value="C:GID complex"/>
    <property type="evidence" value="ECO:0007669"/>
    <property type="project" value="TreeGrafter"/>
</dbReference>
<proteinExistence type="predicted"/>
<dbReference type="PANTHER" id="PTHR12170">
    <property type="entry name" value="MACROPHAGE ERYTHROBLAST ATTACHER-RELATED"/>
    <property type="match status" value="1"/>
</dbReference>
<dbReference type="WBParaSite" id="SRDH1_63130.8">
    <property type="protein sequence ID" value="SRDH1_63130.8"/>
    <property type="gene ID" value="SRDH1_63130"/>
</dbReference>
<dbReference type="GO" id="GO:0005737">
    <property type="term" value="C:cytoplasm"/>
    <property type="evidence" value="ECO:0007669"/>
    <property type="project" value="TreeGrafter"/>
</dbReference>
<reference evidence="2" key="1">
    <citation type="submission" date="2022-06" db="EMBL/GenBank/DDBJ databases">
        <authorList>
            <person name="Berger JAMES D."/>
            <person name="Berger JAMES D."/>
        </authorList>
    </citation>
    <scope>NUCLEOTIDE SEQUENCE [LARGE SCALE GENOMIC DNA]</scope>
</reference>
<evidence type="ECO:0000313" key="3">
    <source>
        <dbReference type="WBParaSite" id="SRDH1_63130.1"/>
    </source>
</evidence>